<feature type="transmembrane region" description="Helical" evidence="1">
    <location>
        <begin position="54"/>
        <end position="73"/>
    </location>
</feature>
<feature type="domain" description="Sodium symporter small subunit" evidence="2">
    <location>
        <begin position="10"/>
        <end position="86"/>
    </location>
</feature>
<gene>
    <name evidence="3" type="ORF">CHH28_11600</name>
</gene>
<dbReference type="KEGG" id="bsan:CHH28_11600"/>
<dbReference type="Proteomes" id="UP000202440">
    <property type="component" value="Chromosome"/>
</dbReference>
<evidence type="ECO:0000313" key="3">
    <source>
        <dbReference type="EMBL" id="ASP39281.1"/>
    </source>
</evidence>
<dbReference type="OrthoDB" id="9797746at2"/>
<dbReference type="Pfam" id="PF13937">
    <property type="entry name" value="DUF4212"/>
    <property type="match status" value="1"/>
</dbReference>
<evidence type="ECO:0000259" key="2">
    <source>
        <dbReference type="Pfam" id="PF13937"/>
    </source>
</evidence>
<keyword evidence="1" id="KW-0812">Transmembrane</keyword>
<keyword evidence="1" id="KW-0472">Membrane</keyword>
<reference evidence="3 4" key="1">
    <citation type="submission" date="2017-07" db="EMBL/GenBank/DDBJ databases">
        <title>Annotated genome sequence of Bacterioplanes sanyensis isolated from Red Sea.</title>
        <authorList>
            <person name="Rehman Z.U."/>
        </authorList>
    </citation>
    <scope>NUCLEOTIDE SEQUENCE [LARGE SCALE GENOMIC DNA]</scope>
    <source>
        <strain evidence="3 4">NV9</strain>
    </source>
</reference>
<protein>
    <recommendedName>
        <fullName evidence="2">Sodium symporter small subunit domain-containing protein</fullName>
    </recommendedName>
</protein>
<dbReference type="EMBL" id="CP022530">
    <property type="protein sequence ID" value="ASP39281.1"/>
    <property type="molecule type" value="Genomic_DNA"/>
</dbReference>
<evidence type="ECO:0000256" key="1">
    <source>
        <dbReference type="SAM" id="Phobius"/>
    </source>
</evidence>
<accession>A0A222FLM0</accession>
<dbReference type="NCBIfam" id="TIGR03647">
    <property type="entry name" value="Na_symport_sm"/>
    <property type="match status" value="1"/>
</dbReference>
<dbReference type="AlphaFoldDB" id="A0A222FLM0"/>
<keyword evidence="4" id="KW-1185">Reference proteome</keyword>
<organism evidence="3 4">
    <name type="scientific">Bacterioplanes sanyensis</name>
    <dbReference type="NCBI Taxonomy" id="1249553"/>
    <lineage>
        <taxon>Bacteria</taxon>
        <taxon>Pseudomonadati</taxon>
        <taxon>Pseudomonadota</taxon>
        <taxon>Gammaproteobacteria</taxon>
        <taxon>Oceanospirillales</taxon>
        <taxon>Oceanospirillaceae</taxon>
        <taxon>Bacterioplanes</taxon>
    </lineage>
</organism>
<proteinExistence type="predicted"/>
<dbReference type="RefSeq" id="WP_094060461.1">
    <property type="nucleotide sequence ID" value="NZ_CP022530.1"/>
</dbReference>
<keyword evidence="1" id="KW-1133">Transmembrane helix</keyword>
<sequence>MAFKSDDDRSAYWRKNINLMLTLLAIWALVSYGFGILLRPALDAIPIGGVGLGFWFAQNGSIYVFLALVFFYAKKMRQLDREFGVDDD</sequence>
<name>A0A222FLM0_9GAMM</name>
<evidence type="ECO:0000313" key="4">
    <source>
        <dbReference type="Proteomes" id="UP000202440"/>
    </source>
</evidence>
<dbReference type="InterPro" id="IPR019886">
    <property type="entry name" value="Na_symporter_ssu"/>
</dbReference>
<feature type="transmembrane region" description="Helical" evidence="1">
    <location>
        <begin position="21"/>
        <end position="42"/>
    </location>
</feature>